<keyword evidence="2" id="KW-1003">Cell membrane</keyword>
<evidence type="ECO:0000313" key="8">
    <source>
        <dbReference type="EMBL" id="THJ75637.1"/>
    </source>
</evidence>
<dbReference type="PANTHER" id="PTHR39087:SF2">
    <property type="entry name" value="UPF0104 MEMBRANE PROTEIN MJ1595"/>
    <property type="match status" value="1"/>
</dbReference>
<dbReference type="OrthoDB" id="5242664at2"/>
<feature type="region of interest" description="Disordered" evidence="6">
    <location>
        <begin position="44"/>
        <end position="102"/>
    </location>
</feature>
<keyword evidence="3 7" id="KW-0812">Transmembrane</keyword>
<evidence type="ECO:0000256" key="7">
    <source>
        <dbReference type="SAM" id="Phobius"/>
    </source>
</evidence>
<feature type="transmembrane region" description="Helical" evidence="7">
    <location>
        <begin position="117"/>
        <end position="134"/>
    </location>
</feature>
<name>A0A4S5ET30_9ACTN</name>
<dbReference type="Proteomes" id="UP000305282">
    <property type="component" value="Unassembled WGS sequence"/>
</dbReference>
<proteinExistence type="predicted"/>
<keyword evidence="5 7" id="KW-0472">Membrane</keyword>
<dbReference type="EMBL" id="SSXH01000058">
    <property type="protein sequence ID" value="THJ75637.1"/>
    <property type="molecule type" value="Genomic_DNA"/>
</dbReference>
<dbReference type="InterPro" id="IPR022791">
    <property type="entry name" value="L-PG_synthase/AglD"/>
</dbReference>
<organism evidence="8 9">
    <name type="scientific">Candidatus Frankia alpina</name>
    <dbReference type="NCBI Taxonomy" id="2699483"/>
    <lineage>
        <taxon>Bacteria</taxon>
        <taxon>Bacillati</taxon>
        <taxon>Actinomycetota</taxon>
        <taxon>Actinomycetes</taxon>
        <taxon>Frankiales</taxon>
        <taxon>Frankiaceae</taxon>
        <taxon>Frankia</taxon>
    </lineage>
</organism>
<comment type="caution">
    <text evidence="8">The sequence shown here is derived from an EMBL/GenBank/DDBJ whole genome shotgun (WGS) entry which is preliminary data.</text>
</comment>
<feature type="transmembrane region" description="Helical" evidence="7">
    <location>
        <begin position="150"/>
        <end position="169"/>
    </location>
</feature>
<gene>
    <name evidence="8" type="ORF">E7Y31_04335</name>
</gene>
<accession>A0A4S5ET30</accession>
<sequence length="425" mass="43976">MRMLQLLFSQLAYRDLRLHRHDRDHRSGPTGVVIEIPVLLGTDSVTAPPLGPPPHQTEPLTRQRPRPRPARPTHDGVSSHEPAAISAGSPTDATDPDRHVFDQPLAVGPARSRRRPVVCGIVVTALLVVLAVRFRGDAASRLSGVPAPRWHWLAACACCTALFYVANGLSMRAASGLRVELRTVTGVQVAAAATNRIVPAGLGAIAVHLRFLEKRGMTRPAALAAIASIKAAGAVSHLVGIVIVAGTFSGSGIGEAVVSPVRSTLTGIGTGPVLAGCVVVCALVTGTVAHPRVRAMARPAVRAFRTHMSVLAHSPGRTTVLLLSQAGTRLFQILALACTVWAFGASISMMSVATVYLVGSMVAGAAPTAGGVGALEPALAFGLAAAGGDDATMLAVVLVYRVISFWLPVLPGVVALAGLRRSGNL</sequence>
<evidence type="ECO:0000256" key="4">
    <source>
        <dbReference type="ARBA" id="ARBA00022989"/>
    </source>
</evidence>
<dbReference type="GO" id="GO:0005886">
    <property type="term" value="C:plasma membrane"/>
    <property type="evidence" value="ECO:0007669"/>
    <property type="project" value="UniProtKB-SubCell"/>
</dbReference>
<feature type="transmembrane region" description="Helical" evidence="7">
    <location>
        <begin position="333"/>
        <end position="358"/>
    </location>
</feature>
<feature type="transmembrane region" description="Helical" evidence="7">
    <location>
        <begin position="268"/>
        <end position="289"/>
    </location>
</feature>
<evidence type="ECO:0000313" key="9">
    <source>
        <dbReference type="Proteomes" id="UP000305282"/>
    </source>
</evidence>
<feature type="transmembrane region" description="Helical" evidence="7">
    <location>
        <begin position="398"/>
        <end position="419"/>
    </location>
</feature>
<evidence type="ECO:0000256" key="6">
    <source>
        <dbReference type="SAM" id="MobiDB-lite"/>
    </source>
</evidence>
<keyword evidence="9" id="KW-1185">Reference proteome</keyword>
<evidence type="ECO:0000256" key="5">
    <source>
        <dbReference type="ARBA" id="ARBA00023136"/>
    </source>
</evidence>
<keyword evidence="4 7" id="KW-1133">Transmembrane helix</keyword>
<dbReference type="Pfam" id="PF03706">
    <property type="entry name" value="LPG_synthase_TM"/>
    <property type="match status" value="1"/>
</dbReference>
<dbReference type="AlphaFoldDB" id="A0A4S5ET30"/>
<dbReference type="PANTHER" id="PTHR39087">
    <property type="entry name" value="UPF0104 MEMBRANE PROTEIN MJ1595"/>
    <property type="match status" value="1"/>
</dbReference>
<evidence type="ECO:0000256" key="1">
    <source>
        <dbReference type="ARBA" id="ARBA00004651"/>
    </source>
</evidence>
<feature type="transmembrane region" description="Helical" evidence="7">
    <location>
        <begin position="221"/>
        <end position="248"/>
    </location>
</feature>
<protein>
    <submittedName>
        <fullName evidence="8">Flippase-like domain-containing protein</fullName>
    </submittedName>
</protein>
<evidence type="ECO:0000256" key="3">
    <source>
        <dbReference type="ARBA" id="ARBA00022692"/>
    </source>
</evidence>
<evidence type="ECO:0000256" key="2">
    <source>
        <dbReference type="ARBA" id="ARBA00022475"/>
    </source>
</evidence>
<reference evidence="8 9" key="1">
    <citation type="submission" date="2019-04" db="EMBL/GenBank/DDBJ databases">
        <title>Draft genome sequences for three unisolated Alnus-infective Frankia Sp+ strains, AgTrS, AiOr and AvVan, the first sequenced Frankia strains able to sporulate in-planta.</title>
        <authorList>
            <person name="Bethencourt L."/>
            <person name="Vautrin F."/>
            <person name="Taib N."/>
            <person name="Dubost A."/>
            <person name="Castro-Garcia L."/>
            <person name="Imbaud O."/>
            <person name="Abrouk D."/>
            <person name="Fournier P."/>
            <person name="Briolay J."/>
            <person name="Nguyen A."/>
            <person name="Normand P."/>
            <person name="Fernandez M.P."/>
            <person name="Brochier-Armanet C."/>
            <person name="Herrera-Belaroussi A."/>
        </authorList>
    </citation>
    <scope>NUCLEOTIDE SEQUENCE [LARGE SCALE GENOMIC DNA]</scope>
    <source>
        <strain evidence="8 9">AvVan</strain>
    </source>
</reference>
<comment type="subcellular location">
    <subcellularLocation>
        <location evidence="1">Cell membrane</location>
        <topology evidence="1">Multi-pass membrane protein</topology>
    </subcellularLocation>
</comment>